<evidence type="ECO:0000313" key="1">
    <source>
        <dbReference type="EMBL" id="CEK80059.1"/>
    </source>
</evidence>
<name>A0A0B7AGC6_9EUPU</name>
<organism evidence="1">
    <name type="scientific">Arion vulgaris</name>
    <dbReference type="NCBI Taxonomy" id="1028688"/>
    <lineage>
        <taxon>Eukaryota</taxon>
        <taxon>Metazoa</taxon>
        <taxon>Spiralia</taxon>
        <taxon>Lophotrochozoa</taxon>
        <taxon>Mollusca</taxon>
        <taxon>Gastropoda</taxon>
        <taxon>Heterobranchia</taxon>
        <taxon>Euthyneura</taxon>
        <taxon>Panpulmonata</taxon>
        <taxon>Eupulmonata</taxon>
        <taxon>Stylommatophora</taxon>
        <taxon>Helicina</taxon>
        <taxon>Arionoidea</taxon>
        <taxon>Arionidae</taxon>
        <taxon>Arion</taxon>
    </lineage>
</organism>
<accession>A0A0B7AGC6</accession>
<reference evidence="1" key="1">
    <citation type="submission" date="2014-12" db="EMBL/GenBank/DDBJ databases">
        <title>Insight into the proteome of Arion vulgaris.</title>
        <authorList>
            <person name="Aradska J."/>
            <person name="Bulat T."/>
            <person name="Smidak R."/>
            <person name="Sarate P."/>
            <person name="Gangsoo J."/>
            <person name="Sialana F."/>
            <person name="Bilban M."/>
            <person name="Lubec G."/>
        </authorList>
    </citation>
    <scope>NUCLEOTIDE SEQUENCE</scope>
    <source>
        <tissue evidence="1">Skin</tissue>
    </source>
</reference>
<gene>
    <name evidence="1" type="primary">ORF118884</name>
</gene>
<protein>
    <submittedName>
        <fullName evidence="1">Uncharacterized protein</fullName>
    </submittedName>
</protein>
<dbReference type="EMBL" id="HACG01033194">
    <property type="protein sequence ID" value="CEK80059.1"/>
    <property type="molecule type" value="Transcribed_RNA"/>
</dbReference>
<proteinExistence type="predicted"/>
<dbReference type="AlphaFoldDB" id="A0A0B7AGC6"/>
<sequence length="50" mass="5838">MIIQHLLNFKLNFQQENEEKIVYIHMSIMTVATGLLKHHENNNGGDEKTD</sequence>